<keyword evidence="5" id="KW-1185">Reference proteome</keyword>
<dbReference type="InterPro" id="IPR004143">
    <property type="entry name" value="BPL_LPL_catalytic"/>
</dbReference>
<dbReference type="GO" id="GO:0017118">
    <property type="term" value="F:lipoyltransferase activity"/>
    <property type="evidence" value="ECO:0007669"/>
    <property type="project" value="TreeGrafter"/>
</dbReference>
<dbReference type="OrthoDB" id="201621at2759"/>
<protein>
    <recommendedName>
        <fullName evidence="3">BPL/LPL catalytic domain-containing protein</fullName>
    </recommendedName>
</protein>
<dbReference type="EMBL" id="CAJPEX010000354">
    <property type="protein sequence ID" value="CAG0915242.1"/>
    <property type="molecule type" value="Genomic_DNA"/>
</dbReference>
<dbReference type="Gene3D" id="3.30.930.10">
    <property type="entry name" value="Bira Bifunctional Protein, Domain 2"/>
    <property type="match status" value="1"/>
</dbReference>
<dbReference type="Proteomes" id="UP000678499">
    <property type="component" value="Unassembled WGS sequence"/>
</dbReference>
<dbReference type="PANTHER" id="PTHR12561:SF3">
    <property type="entry name" value="LIPOYLTRANSFERASE 1, MITOCHONDRIAL"/>
    <property type="match status" value="1"/>
</dbReference>
<dbReference type="GO" id="GO:0005739">
    <property type="term" value="C:mitochondrion"/>
    <property type="evidence" value="ECO:0007669"/>
    <property type="project" value="TreeGrafter"/>
</dbReference>
<organism evidence="4">
    <name type="scientific">Notodromas monacha</name>
    <dbReference type="NCBI Taxonomy" id="399045"/>
    <lineage>
        <taxon>Eukaryota</taxon>
        <taxon>Metazoa</taxon>
        <taxon>Ecdysozoa</taxon>
        <taxon>Arthropoda</taxon>
        <taxon>Crustacea</taxon>
        <taxon>Oligostraca</taxon>
        <taxon>Ostracoda</taxon>
        <taxon>Podocopa</taxon>
        <taxon>Podocopida</taxon>
        <taxon>Cypridocopina</taxon>
        <taxon>Cypridoidea</taxon>
        <taxon>Cyprididae</taxon>
        <taxon>Notodromas</taxon>
    </lineage>
</organism>
<name>A0A7R9BIB2_9CRUS</name>
<evidence type="ECO:0000313" key="5">
    <source>
        <dbReference type="Proteomes" id="UP000678499"/>
    </source>
</evidence>
<dbReference type="PANTHER" id="PTHR12561">
    <property type="entry name" value="LIPOATE-PROTEIN LIGASE"/>
    <property type="match status" value="1"/>
</dbReference>
<dbReference type="SUPFAM" id="SSF55681">
    <property type="entry name" value="Class II aaRS and biotin synthetases"/>
    <property type="match status" value="1"/>
</dbReference>
<dbReference type="AlphaFoldDB" id="A0A7R9BIB2"/>
<dbReference type="UniPathway" id="UPA00537">
    <property type="reaction ID" value="UER00595"/>
</dbReference>
<dbReference type="Pfam" id="PF21948">
    <property type="entry name" value="LplA-B_cat"/>
    <property type="match status" value="1"/>
</dbReference>
<comment type="similarity">
    <text evidence="2">Belongs to the LplA family.</text>
</comment>
<dbReference type="PROSITE" id="PS51733">
    <property type="entry name" value="BPL_LPL_CATALYTIC"/>
    <property type="match status" value="1"/>
</dbReference>
<gene>
    <name evidence="4" type="ORF">NMOB1V02_LOCUS2893</name>
</gene>
<dbReference type="Gene3D" id="3.30.390.50">
    <property type="entry name" value="CO dehydrogenase flavoprotein, C-terminal domain"/>
    <property type="match status" value="1"/>
</dbReference>
<dbReference type="FunFam" id="3.30.930.10:FF:000045">
    <property type="entry name" value="lipoyltransferase 1, mitochondrial"/>
    <property type="match status" value="1"/>
</dbReference>
<dbReference type="EMBL" id="OA882391">
    <property type="protein sequence ID" value="CAD7275090.1"/>
    <property type="molecule type" value="Genomic_DNA"/>
</dbReference>
<reference evidence="4" key="1">
    <citation type="submission" date="2020-11" db="EMBL/GenBank/DDBJ databases">
        <authorList>
            <person name="Tran Van P."/>
        </authorList>
    </citation>
    <scope>NUCLEOTIDE SEQUENCE</scope>
</reference>
<evidence type="ECO:0000313" key="4">
    <source>
        <dbReference type="EMBL" id="CAD7275090.1"/>
    </source>
</evidence>
<sequence>MHDLPARLPGAQRNLLLKHLPEPRMLCTMRSVKLLPGTAFFTGRRSFAAGVSKEAEPLKKLVYISQSNDVFTNLALEDWLYKQGDFKNSRALLLWRNSPCVVVGRHQNPWVEANADFCAEKRIPIARRNSGGGTVYHDLGNLNCTFFTSRDEYDRKANLEMIRTAVWDTYGLDLVVNKRDDIEWRGQKVSGTAAKLGRDVAYHHCTVLVHSDRSMLQKALRTGGVKGGYESKATISVPAKTACLREAEPSARVSDVMNAIGRVFLQNPIEDKHGNTVPSEAGGYQLLNPSDYWFPGLGSTRRDLASWDWVYGKTPNFSFSRTYSLPKAHNAGNNPQEHGIASVTVTLHVTNGMVTETEIKENDSFSQTGGSDLMHISALKGQRFTEHLLDAAVQRTVSAAMNAYPRGSSGNHRAFSPGPRLTQRSLIMESERNHDPMDREYVNSILTCA</sequence>
<dbReference type="InterPro" id="IPR045864">
    <property type="entry name" value="aa-tRNA-synth_II/BPL/LPL"/>
</dbReference>
<accession>A0A7R9BIB2</accession>
<proteinExistence type="inferred from homology"/>
<dbReference type="GO" id="GO:0009249">
    <property type="term" value="P:protein lipoylation"/>
    <property type="evidence" value="ECO:0007669"/>
    <property type="project" value="InterPro"/>
</dbReference>
<evidence type="ECO:0000259" key="3">
    <source>
        <dbReference type="PROSITE" id="PS51733"/>
    </source>
</evidence>
<dbReference type="CDD" id="cd16443">
    <property type="entry name" value="LplA"/>
    <property type="match status" value="1"/>
</dbReference>
<feature type="domain" description="BPL/LPL catalytic" evidence="3">
    <location>
        <begin position="86"/>
        <end position="268"/>
    </location>
</feature>
<comment type="pathway">
    <text evidence="1">Protein modification; protein lipoylation via exogenous pathway; protein N(6)-(lipoyl)lysine from lipoate: step 2/2.</text>
</comment>
<evidence type="ECO:0000256" key="2">
    <source>
        <dbReference type="ARBA" id="ARBA00008242"/>
    </source>
</evidence>
<evidence type="ECO:0000256" key="1">
    <source>
        <dbReference type="ARBA" id="ARBA00005085"/>
    </source>
</evidence>
<dbReference type="InterPro" id="IPR004562">
    <property type="entry name" value="LipoylTrfase_LipoateP_Ligase"/>
</dbReference>